<evidence type="ECO:0000256" key="2">
    <source>
        <dbReference type="ARBA" id="ARBA00022490"/>
    </source>
</evidence>
<evidence type="ECO:0000313" key="6">
    <source>
        <dbReference type="EMBL" id="VEL06828.1"/>
    </source>
</evidence>
<evidence type="ECO:0000256" key="4">
    <source>
        <dbReference type="ARBA" id="ARBA00038223"/>
    </source>
</evidence>
<dbReference type="GO" id="GO:0033617">
    <property type="term" value="P:mitochondrial respiratory chain complex IV assembly"/>
    <property type="evidence" value="ECO:0007669"/>
    <property type="project" value="TreeGrafter"/>
</dbReference>
<comment type="subcellular location">
    <subcellularLocation>
        <location evidence="1">Cytoplasm</location>
    </subcellularLocation>
</comment>
<dbReference type="InterPro" id="IPR051383">
    <property type="entry name" value="COX19"/>
</dbReference>
<dbReference type="AlphaFoldDB" id="A0A448WA29"/>
<dbReference type="GO" id="GO:0005758">
    <property type="term" value="C:mitochondrial intermembrane space"/>
    <property type="evidence" value="ECO:0007669"/>
    <property type="project" value="TreeGrafter"/>
</dbReference>
<gene>
    <name evidence="6" type="ORF">PXEA_LOCUS268</name>
</gene>
<proteinExistence type="inferred from homology"/>
<dbReference type="Proteomes" id="UP000784294">
    <property type="component" value="Unassembled WGS sequence"/>
</dbReference>
<dbReference type="OrthoDB" id="268594at2759"/>
<dbReference type="PANTHER" id="PTHR21107">
    <property type="entry name" value="CYTOCHROME C OXIDASE ASSEMBLY PROTEIN COX19"/>
    <property type="match status" value="1"/>
</dbReference>
<evidence type="ECO:0000256" key="3">
    <source>
        <dbReference type="ARBA" id="ARBA00023157"/>
    </source>
</evidence>
<keyword evidence="2" id="KW-0963">Cytoplasm</keyword>
<keyword evidence="7" id="KW-1185">Reference proteome</keyword>
<name>A0A448WA29_9PLAT</name>
<accession>A0A448WA29</accession>
<feature type="region of interest" description="Disordered" evidence="5">
    <location>
        <begin position="74"/>
        <end position="93"/>
    </location>
</feature>
<protein>
    <recommendedName>
        <fullName evidence="8">CHCH domain-containing protein</fullName>
    </recommendedName>
</protein>
<dbReference type="EMBL" id="CAAALY010000476">
    <property type="protein sequence ID" value="VEL06828.1"/>
    <property type="molecule type" value="Genomic_DNA"/>
</dbReference>
<keyword evidence="3" id="KW-1015">Disulfide bond</keyword>
<evidence type="ECO:0008006" key="8">
    <source>
        <dbReference type="Google" id="ProtNLM"/>
    </source>
</evidence>
<evidence type="ECO:0000313" key="7">
    <source>
        <dbReference type="Proteomes" id="UP000784294"/>
    </source>
</evidence>
<evidence type="ECO:0000256" key="5">
    <source>
        <dbReference type="SAM" id="MobiDB-lite"/>
    </source>
</evidence>
<sequence>MATSTRYTHGVLTLTPPEKGSFPLDHKGICTDLMLEWTKCMSKSQWCNEKCHIESAAYLHCRIRHGLMAPEEPQRLGFTPEEWDQASRLSMEK</sequence>
<evidence type="ECO:0000256" key="1">
    <source>
        <dbReference type="ARBA" id="ARBA00004496"/>
    </source>
</evidence>
<comment type="caution">
    <text evidence="6">The sequence shown here is derived from an EMBL/GenBank/DDBJ whole genome shotgun (WGS) entry which is preliminary data.</text>
</comment>
<organism evidence="6 7">
    <name type="scientific">Protopolystoma xenopodis</name>
    <dbReference type="NCBI Taxonomy" id="117903"/>
    <lineage>
        <taxon>Eukaryota</taxon>
        <taxon>Metazoa</taxon>
        <taxon>Spiralia</taxon>
        <taxon>Lophotrochozoa</taxon>
        <taxon>Platyhelminthes</taxon>
        <taxon>Monogenea</taxon>
        <taxon>Polyopisthocotylea</taxon>
        <taxon>Polystomatidea</taxon>
        <taxon>Polystomatidae</taxon>
        <taxon>Protopolystoma</taxon>
    </lineage>
</organism>
<reference evidence="6" key="1">
    <citation type="submission" date="2018-11" db="EMBL/GenBank/DDBJ databases">
        <authorList>
            <consortium name="Pathogen Informatics"/>
        </authorList>
    </citation>
    <scope>NUCLEOTIDE SEQUENCE</scope>
</reference>
<dbReference type="PANTHER" id="PTHR21107:SF2">
    <property type="entry name" value="CYTOCHROME C OXIDASE ASSEMBLY PROTEIN COX19"/>
    <property type="match status" value="1"/>
</dbReference>
<comment type="similarity">
    <text evidence="4">Belongs to the COX19 family.</text>
</comment>